<sequence>MNQVNANEPSIDGCMQVALRVRVGEQSEDAENCSEASRYNLCGKPSFFVCKGKKSPNLNEVDSDTDLRQLQPTGFSYEDTSTRIQDIMECQQHIIRMVEGAKEKIIEEKDSKCFLTVWNIFKDYVKKLLTLKYCFV</sequence>
<protein>
    <submittedName>
        <fullName evidence="1">Uncharacterized protein</fullName>
    </submittedName>
</protein>
<reference evidence="1 2" key="1">
    <citation type="journal article" date="2007" name="Nature">
        <title>Evolution of genes and genomes on the Drosophila phylogeny.</title>
        <authorList>
            <consortium name="Drosophila 12 Genomes Consortium"/>
            <person name="Clark A.G."/>
            <person name="Eisen M.B."/>
            <person name="Smith D.R."/>
            <person name="Bergman C.M."/>
            <person name="Oliver B."/>
            <person name="Markow T.A."/>
            <person name="Kaufman T.C."/>
            <person name="Kellis M."/>
            <person name="Gelbart W."/>
            <person name="Iyer V.N."/>
            <person name="Pollard D.A."/>
            <person name="Sackton T.B."/>
            <person name="Larracuente A.M."/>
            <person name="Singh N.D."/>
            <person name="Abad J.P."/>
            <person name="Abt D.N."/>
            <person name="Adryan B."/>
            <person name="Aguade M."/>
            <person name="Akashi H."/>
            <person name="Anderson W.W."/>
            <person name="Aquadro C.F."/>
            <person name="Ardell D.H."/>
            <person name="Arguello R."/>
            <person name="Artieri C.G."/>
            <person name="Barbash D.A."/>
            <person name="Barker D."/>
            <person name="Barsanti P."/>
            <person name="Batterham P."/>
            <person name="Batzoglou S."/>
            <person name="Begun D."/>
            <person name="Bhutkar A."/>
            <person name="Blanco E."/>
            <person name="Bosak S.A."/>
            <person name="Bradley R.K."/>
            <person name="Brand A.D."/>
            <person name="Brent M.R."/>
            <person name="Brooks A.N."/>
            <person name="Brown R.H."/>
            <person name="Butlin R.K."/>
            <person name="Caggese C."/>
            <person name="Calvi B.R."/>
            <person name="Bernardo de Carvalho A."/>
            <person name="Caspi A."/>
            <person name="Castrezana S."/>
            <person name="Celniker S.E."/>
            <person name="Chang J.L."/>
            <person name="Chapple C."/>
            <person name="Chatterji S."/>
            <person name="Chinwalla A."/>
            <person name="Civetta A."/>
            <person name="Clifton S.W."/>
            <person name="Comeron J.M."/>
            <person name="Costello J.C."/>
            <person name="Coyne J.A."/>
            <person name="Daub J."/>
            <person name="David R.G."/>
            <person name="Delcher A.L."/>
            <person name="Delehaunty K."/>
            <person name="Do C.B."/>
            <person name="Ebling H."/>
            <person name="Edwards K."/>
            <person name="Eickbush T."/>
            <person name="Evans J.D."/>
            <person name="Filipski A."/>
            <person name="Findeiss S."/>
            <person name="Freyhult E."/>
            <person name="Fulton L."/>
            <person name="Fulton R."/>
            <person name="Garcia A.C."/>
            <person name="Gardiner A."/>
            <person name="Garfield D.A."/>
            <person name="Garvin B.E."/>
            <person name="Gibson G."/>
            <person name="Gilbert D."/>
            <person name="Gnerre S."/>
            <person name="Godfrey J."/>
            <person name="Good R."/>
            <person name="Gotea V."/>
            <person name="Gravely B."/>
            <person name="Greenberg A.J."/>
            <person name="Griffiths-Jones S."/>
            <person name="Gross S."/>
            <person name="Guigo R."/>
            <person name="Gustafson E.A."/>
            <person name="Haerty W."/>
            <person name="Hahn M.W."/>
            <person name="Halligan D.L."/>
            <person name="Halpern A.L."/>
            <person name="Halter G.M."/>
            <person name="Han M.V."/>
            <person name="Heger A."/>
            <person name="Hillier L."/>
            <person name="Hinrichs A.S."/>
            <person name="Holmes I."/>
            <person name="Hoskins R.A."/>
            <person name="Hubisz M.J."/>
            <person name="Hultmark D."/>
            <person name="Huntley M.A."/>
            <person name="Jaffe D.B."/>
            <person name="Jagadeeshan S."/>
            <person name="Jeck W.R."/>
            <person name="Johnson J."/>
            <person name="Jones C.D."/>
            <person name="Jordan W.C."/>
            <person name="Karpen G.H."/>
            <person name="Kataoka E."/>
            <person name="Keightley P.D."/>
            <person name="Kheradpour P."/>
            <person name="Kirkness E.F."/>
            <person name="Koerich L.B."/>
            <person name="Kristiansen K."/>
            <person name="Kudrna D."/>
            <person name="Kulathinal R.J."/>
            <person name="Kumar S."/>
            <person name="Kwok R."/>
            <person name="Lander E."/>
            <person name="Langley C.H."/>
            <person name="Lapoint R."/>
            <person name="Lazzaro B.P."/>
            <person name="Lee S.J."/>
            <person name="Levesque L."/>
            <person name="Li R."/>
            <person name="Lin C.F."/>
            <person name="Lin M.F."/>
            <person name="Lindblad-Toh K."/>
            <person name="Llopart A."/>
            <person name="Long M."/>
            <person name="Low L."/>
            <person name="Lozovsky E."/>
            <person name="Lu J."/>
            <person name="Luo M."/>
            <person name="Machado C.A."/>
            <person name="Makalowski W."/>
            <person name="Marzo M."/>
            <person name="Matsuda M."/>
            <person name="Matzkin L."/>
            <person name="McAllister B."/>
            <person name="McBride C.S."/>
            <person name="McKernan B."/>
            <person name="McKernan K."/>
            <person name="Mendez-Lago M."/>
            <person name="Minx P."/>
            <person name="Mollenhauer M.U."/>
            <person name="Montooth K."/>
            <person name="Mount S.M."/>
            <person name="Mu X."/>
            <person name="Myers E."/>
            <person name="Negre B."/>
            <person name="Newfeld S."/>
            <person name="Nielsen R."/>
            <person name="Noor M.A."/>
            <person name="O'Grady P."/>
            <person name="Pachter L."/>
            <person name="Papaceit M."/>
            <person name="Parisi M.J."/>
            <person name="Parisi M."/>
            <person name="Parts L."/>
            <person name="Pedersen J.S."/>
            <person name="Pesole G."/>
            <person name="Phillippy A.M."/>
            <person name="Ponting C.P."/>
            <person name="Pop M."/>
            <person name="Porcelli D."/>
            <person name="Powell J.R."/>
            <person name="Prohaska S."/>
            <person name="Pruitt K."/>
            <person name="Puig M."/>
            <person name="Quesneville H."/>
            <person name="Ram K.R."/>
            <person name="Rand D."/>
            <person name="Rasmussen M.D."/>
            <person name="Reed L.K."/>
            <person name="Reenan R."/>
            <person name="Reily A."/>
            <person name="Remington K.A."/>
            <person name="Rieger T.T."/>
            <person name="Ritchie M.G."/>
            <person name="Robin C."/>
            <person name="Rogers Y.H."/>
            <person name="Rohde C."/>
            <person name="Rozas J."/>
            <person name="Rubenfield M.J."/>
            <person name="Ruiz A."/>
            <person name="Russo S."/>
            <person name="Salzberg S.L."/>
            <person name="Sanchez-Gracia A."/>
            <person name="Saranga D.J."/>
            <person name="Sato H."/>
            <person name="Schaeffer S.W."/>
            <person name="Schatz M.C."/>
            <person name="Schlenke T."/>
            <person name="Schwartz R."/>
            <person name="Segarra C."/>
            <person name="Singh R.S."/>
            <person name="Sirot L."/>
            <person name="Sirota M."/>
            <person name="Sisneros N.B."/>
            <person name="Smith C.D."/>
            <person name="Smith T.F."/>
            <person name="Spieth J."/>
            <person name="Stage D.E."/>
            <person name="Stark A."/>
            <person name="Stephan W."/>
            <person name="Strausberg R.L."/>
            <person name="Strempel S."/>
            <person name="Sturgill D."/>
            <person name="Sutton G."/>
            <person name="Sutton G.G."/>
            <person name="Tao W."/>
            <person name="Teichmann S."/>
            <person name="Tobari Y.N."/>
            <person name="Tomimura Y."/>
            <person name="Tsolas J.M."/>
            <person name="Valente V.L."/>
            <person name="Venter E."/>
            <person name="Venter J.C."/>
            <person name="Vicario S."/>
            <person name="Vieira F.G."/>
            <person name="Vilella A.J."/>
            <person name="Villasante A."/>
            <person name="Walenz B."/>
            <person name="Wang J."/>
            <person name="Wasserman M."/>
            <person name="Watts T."/>
            <person name="Wilson D."/>
            <person name="Wilson R.K."/>
            <person name="Wing R.A."/>
            <person name="Wolfner M.F."/>
            <person name="Wong A."/>
            <person name="Wong G.K."/>
            <person name="Wu C.I."/>
            <person name="Wu G."/>
            <person name="Yamamoto D."/>
            <person name="Yang H.P."/>
            <person name="Yang S.P."/>
            <person name="Yorke J.A."/>
            <person name="Yoshida K."/>
            <person name="Zdobnov E."/>
            <person name="Zhang P."/>
            <person name="Zhang Y."/>
            <person name="Zimin A.V."/>
            <person name="Baldwin J."/>
            <person name="Abdouelleil A."/>
            <person name="Abdulkadir J."/>
            <person name="Abebe A."/>
            <person name="Abera B."/>
            <person name="Abreu J."/>
            <person name="Acer S.C."/>
            <person name="Aftuck L."/>
            <person name="Alexander A."/>
            <person name="An P."/>
            <person name="Anderson E."/>
            <person name="Anderson S."/>
            <person name="Arachi H."/>
            <person name="Azer M."/>
            <person name="Bachantsang P."/>
            <person name="Barry A."/>
            <person name="Bayul T."/>
            <person name="Berlin A."/>
            <person name="Bessette D."/>
            <person name="Bloom T."/>
            <person name="Blye J."/>
            <person name="Boguslavskiy L."/>
            <person name="Bonnet C."/>
            <person name="Boukhgalter B."/>
            <person name="Bourzgui I."/>
            <person name="Brown A."/>
            <person name="Cahill P."/>
            <person name="Channer S."/>
            <person name="Cheshatsang Y."/>
            <person name="Chuda L."/>
            <person name="Citroen M."/>
            <person name="Collymore A."/>
            <person name="Cooke P."/>
            <person name="Costello M."/>
            <person name="D'Aco K."/>
            <person name="Daza R."/>
            <person name="De Haan G."/>
            <person name="DeGray S."/>
            <person name="DeMaso C."/>
            <person name="Dhargay N."/>
            <person name="Dooley K."/>
            <person name="Dooley E."/>
            <person name="Doricent M."/>
            <person name="Dorje P."/>
            <person name="Dorjee K."/>
            <person name="Dupes A."/>
            <person name="Elong R."/>
            <person name="Falk J."/>
            <person name="Farina A."/>
            <person name="Faro S."/>
            <person name="Ferguson D."/>
            <person name="Fisher S."/>
            <person name="Foley C.D."/>
            <person name="Franke A."/>
            <person name="Friedrich D."/>
            <person name="Gadbois L."/>
            <person name="Gearin G."/>
            <person name="Gearin C.R."/>
            <person name="Giannoukos G."/>
            <person name="Goode T."/>
            <person name="Graham J."/>
            <person name="Grandbois E."/>
            <person name="Grewal S."/>
            <person name="Gyaltsen K."/>
            <person name="Hafez N."/>
            <person name="Hagos B."/>
            <person name="Hall J."/>
            <person name="Henson C."/>
            <person name="Hollinger A."/>
            <person name="Honan T."/>
            <person name="Huard M.D."/>
            <person name="Hughes L."/>
            <person name="Hurhula B."/>
            <person name="Husby M.E."/>
            <person name="Kamat A."/>
            <person name="Kanga B."/>
            <person name="Kashin S."/>
            <person name="Khazanovich D."/>
            <person name="Kisner P."/>
            <person name="Lance K."/>
            <person name="Lara M."/>
            <person name="Lee W."/>
            <person name="Lennon N."/>
            <person name="Letendre F."/>
            <person name="LeVine R."/>
            <person name="Lipovsky A."/>
            <person name="Liu X."/>
            <person name="Liu J."/>
            <person name="Liu S."/>
            <person name="Lokyitsang T."/>
            <person name="Lokyitsang Y."/>
            <person name="Lubonja R."/>
            <person name="Lui A."/>
            <person name="MacDonald P."/>
            <person name="Magnisalis V."/>
            <person name="Maru K."/>
            <person name="Matthews C."/>
            <person name="McCusker W."/>
            <person name="McDonough S."/>
            <person name="Mehta T."/>
            <person name="Meldrim J."/>
            <person name="Meneus L."/>
            <person name="Mihai O."/>
            <person name="Mihalev A."/>
            <person name="Mihova T."/>
            <person name="Mittelman R."/>
            <person name="Mlenga V."/>
            <person name="Montmayeur A."/>
            <person name="Mulrain L."/>
            <person name="Navidi A."/>
            <person name="Naylor J."/>
            <person name="Negash T."/>
            <person name="Nguyen T."/>
            <person name="Nguyen N."/>
            <person name="Nicol R."/>
            <person name="Norbu C."/>
            <person name="Norbu N."/>
            <person name="Novod N."/>
            <person name="O'Neill B."/>
            <person name="Osman S."/>
            <person name="Markiewicz E."/>
            <person name="Oyono O.L."/>
            <person name="Patti C."/>
            <person name="Phunkhang P."/>
            <person name="Pierre F."/>
            <person name="Priest M."/>
            <person name="Raghuraman S."/>
            <person name="Rege F."/>
            <person name="Reyes R."/>
            <person name="Rise C."/>
            <person name="Rogov P."/>
            <person name="Ross K."/>
            <person name="Ryan E."/>
            <person name="Settipalli S."/>
            <person name="Shea T."/>
            <person name="Sherpa N."/>
            <person name="Shi L."/>
            <person name="Shih D."/>
            <person name="Sparrow T."/>
            <person name="Spaulding J."/>
            <person name="Stalker J."/>
            <person name="Stange-Thomann N."/>
            <person name="Stavropoulos S."/>
            <person name="Stone C."/>
            <person name="Strader C."/>
            <person name="Tesfaye S."/>
            <person name="Thomson T."/>
            <person name="Thoulutsang Y."/>
            <person name="Thoulutsang D."/>
            <person name="Topham K."/>
            <person name="Topping I."/>
            <person name="Tsamla T."/>
            <person name="Vassiliev H."/>
            <person name="Vo A."/>
            <person name="Wangchuk T."/>
            <person name="Wangdi T."/>
            <person name="Weiand M."/>
            <person name="Wilkinson J."/>
            <person name="Wilson A."/>
            <person name="Yadav S."/>
            <person name="Young G."/>
            <person name="Yu Q."/>
            <person name="Zembek L."/>
            <person name="Zhong D."/>
            <person name="Zimmer A."/>
            <person name="Zwirko Z."/>
            <person name="Jaffe D.B."/>
            <person name="Alvarez P."/>
            <person name="Brockman W."/>
            <person name="Butler J."/>
            <person name="Chin C."/>
            <person name="Gnerre S."/>
            <person name="Grabherr M."/>
            <person name="Kleber M."/>
            <person name="Mauceli E."/>
            <person name="MacCallum I."/>
        </authorList>
    </citation>
    <scope>NUCLEOTIDE SEQUENCE [LARGE SCALE GENOMIC DNA]</scope>
    <source>
        <strain evidence="2">Tucson 14024-0371.13</strain>
    </source>
</reference>
<dbReference type="InParanoid" id="B3MB90"/>
<dbReference type="OrthoDB" id="7868977at2759"/>
<dbReference type="Proteomes" id="UP000007801">
    <property type="component" value="Unassembled WGS sequence"/>
</dbReference>
<organism evidence="1 2">
    <name type="scientific">Drosophila ananassae</name>
    <name type="common">Fruit fly</name>
    <dbReference type="NCBI Taxonomy" id="7217"/>
    <lineage>
        <taxon>Eukaryota</taxon>
        <taxon>Metazoa</taxon>
        <taxon>Ecdysozoa</taxon>
        <taxon>Arthropoda</taxon>
        <taxon>Hexapoda</taxon>
        <taxon>Insecta</taxon>
        <taxon>Pterygota</taxon>
        <taxon>Neoptera</taxon>
        <taxon>Endopterygota</taxon>
        <taxon>Diptera</taxon>
        <taxon>Brachycera</taxon>
        <taxon>Muscomorpha</taxon>
        <taxon>Ephydroidea</taxon>
        <taxon>Drosophilidae</taxon>
        <taxon>Drosophila</taxon>
        <taxon>Sophophora</taxon>
    </lineage>
</organism>
<dbReference type="GeneID" id="6506086"/>
<gene>
    <name evidence="1" type="primary">Dana\GF23445</name>
    <name evidence="1" type="synonym">dana_GLEANR_8240</name>
    <name evidence="1" type="ORF">GF23445</name>
</gene>
<dbReference type="HOGENOM" id="CLU_2148393_0_0_1"/>
<evidence type="ECO:0000313" key="2">
    <source>
        <dbReference type="Proteomes" id="UP000007801"/>
    </source>
</evidence>
<accession>B3MB90</accession>
<dbReference type="EMBL" id="CH902618">
    <property type="protein sequence ID" value="EDV41391.2"/>
    <property type="molecule type" value="Genomic_DNA"/>
</dbReference>
<dbReference type="KEGG" id="dan:6506086"/>
<evidence type="ECO:0000313" key="1">
    <source>
        <dbReference type="EMBL" id="EDV41391.2"/>
    </source>
</evidence>
<name>B3MB90_DROAN</name>
<proteinExistence type="predicted"/>
<keyword evidence="2" id="KW-1185">Reference proteome</keyword>
<dbReference type="AlphaFoldDB" id="B3MB90"/>